<sequence>MCSSGTLSILNTVAQSAYQDIANAIRADIAARRLVEGDRLPTVRDLAQIHGAPVGTVARALDLLRADGIVVSRHGKGLFVRMFSRIRRSSPGRLSKEQWGTGKAIQDHDTNGRLRVVHVVVGEVPAPQSVADALGVPADAAVLARSRKFAVEERTVQAATSYIPLEVVAKAPSVSYTGPGKGGIYARMAEAGIGPVKFTESVICRMPTPAEAADLNLPGGTPIVAITRYAYTDAGQCVEVNEMLLDASAYALEYHFTA</sequence>
<reference evidence="5" key="1">
    <citation type="submission" date="2021-01" db="EMBL/GenBank/DDBJ databases">
        <title>Whole genome shotgun sequence of Virgisporangium aurantiacum NBRC 16421.</title>
        <authorList>
            <person name="Komaki H."/>
            <person name="Tamura T."/>
        </authorList>
    </citation>
    <scope>NUCLEOTIDE SEQUENCE</scope>
    <source>
        <strain evidence="5">NBRC 16421</strain>
    </source>
</reference>
<evidence type="ECO:0000256" key="1">
    <source>
        <dbReference type="ARBA" id="ARBA00023015"/>
    </source>
</evidence>
<gene>
    <name evidence="5" type="ORF">Vau01_096350</name>
</gene>
<dbReference type="Pfam" id="PF07702">
    <property type="entry name" value="UTRA"/>
    <property type="match status" value="1"/>
</dbReference>
<keyword evidence="1" id="KW-0805">Transcription regulation</keyword>
<evidence type="ECO:0000313" key="5">
    <source>
        <dbReference type="EMBL" id="GIJ62119.1"/>
    </source>
</evidence>
<dbReference type="InterPro" id="IPR036388">
    <property type="entry name" value="WH-like_DNA-bd_sf"/>
</dbReference>
<evidence type="ECO:0000256" key="2">
    <source>
        <dbReference type="ARBA" id="ARBA00023125"/>
    </source>
</evidence>
<keyword evidence="6" id="KW-1185">Reference proteome</keyword>
<keyword evidence="2" id="KW-0238">DNA-binding</keyword>
<dbReference type="Pfam" id="PF00392">
    <property type="entry name" value="GntR"/>
    <property type="match status" value="1"/>
</dbReference>
<dbReference type="Proteomes" id="UP000612585">
    <property type="component" value="Unassembled WGS sequence"/>
</dbReference>
<dbReference type="PROSITE" id="PS50949">
    <property type="entry name" value="HTH_GNTR"/>
    <property type="match status" value="1"/>
</dbReference>
<dbReference type="InterPro" id="IPR028978">
    <property type="entry name" value="Chorismate_lyase_/UTRA_dom_sf"/>
</dbReference>
<protein>
    <submittedName>
        <fullName evidence="5">Transcriptional regulator</fullName>
    </submittedName>
</protein>
<dbReference type="GO" id="GO:0045892">
    <property type="term" value="P:negative regulation of DNA-templated transcription"/>
    <property type="evidence" value="ECO:0007669"/>
    <property type="project" value="TreeGrafter"/>
</dbReference>
<feature type="domain" description="HTH gntR-type" evidence="4">
    <location>
        <begin position="15"/>
        <end position="83"/>
    </location>
</feature>
<dbReference type="PANTHER" id="PTHR44846:SF17">
    <property type="entry name" value="GNTR-FAMILY TRANSCRIPTIONAL REGULATOR"/>
    <property type="match status" value="1"/>
</dbReference>
<dbReference type="SMART" id="SM00866">
    <property type="entry name" value="UTRA"/>
    <property type="match status" value="1"/>
</dbReference>
<dbReference type="EMBL" id="BOPG01000075">
    <property type="protein sequence ID" value="GIJ62119.1"/>
    <property type="molecule type" value="Genomic_DNA"/>
</dbReference>
<evidence type="ECO:0000259" key="4">
    <source>
        <dbReference type="PROSITE" id="PS50949"/>
    </source>
</evidence>
<keyword evidence="3" id="KW-0804">Transcription</keyword>
<dbReference type="InterPro" id="IPR036390">
    <property type="entry name" value="WH_DNA-bd_sf"/>
</dbReference>
<dbReference type="SMART" id="SM00345">
    <property type="entry name" value="HTH_GNTR"/>
    <property type="match status" value="1"/>
</dbReference>
<dbReference type="InterPro" id="IPR011663">
    <property type="entry name" value="UTRA"/>
</dbReference>
<organism evidence="5 6">
    <name type="scientific">Virgisporangium aurantiacum</name>
    <dbReference type="NCBI Taxonomy" id="175570"/>
    <lineage>
        <taxon>Bacteria</taxon>
        <taxon>Bacillati</taxon>
        <taxon>Actinomycetota</taxon>
        <taxon>Actinomycetes</taxon>
        <taxon>Micromonosporales</taxon>
        <taxon>Micromonosporaceae</taxon>
        <taxon>Virgisporangium</taxon>
    </lineage>
</organism>
<evidence type="ECO:0000256" key="3">
    <source>
        <dbReference type="ARBA" id="ARBA00023163"/>
    </source>
</evidence>
<dbReference type="InterPro" id="IPR050679">
    <property type="entry name" value="Bact_HTH_transcr_reg"/>
</dbReference>
<comment type="caution">
    <text evidence="5">The sequence shown here is derived from an EMBL/GenBank/DDBJ whole genome shotgun (WGS) entry which is preliminary data.</text>
</comment>
<dbReference type="GO" id="GO:0003677">
    <property type="term" value="F:DNA binding"/>
    <property type="evidence" value="ECO:0007669"/>
    <property type="project" value="UniProtKB-KW"/>
</dbReference>
<dbReference type="CDD" id="cd07377">
    <property type="entry name" value="WHTH_GntR"/>
    <property type="match status" value="1"/>
</dbReference>
<accession>A0A8J3ZDC8</accession>
<proteinExistence type="predicted"/>
<dbReference type="Gene3D" id="3.40.1410.10">
    <property type="entry name" value="Chorismate lyase-like"/>
    <property type="match status" value="1"/>
</dbReference>
<dbReference type="SUPFAM" id="SSF46785">
    <property type="entry name" value="Winged helix' DNA-binding domain"/>
    <property type="match status" value="1"/>
</dbReference>
<name>A0A8J3ZDC8_9ACTN</name>
<dbReference type="InterPro" id="IPR000524">
    <property type="entry name" value="Tscrpt_reg_HTH_GntR"/>
</dbReference>
<dbReference type="GO" id="GO:0003700">
    <property type="term" value="F:DNA-binding transcription factor activity"/>
    <property type="evidence" value="ECO:0007669"/>
    <property type="project" value="InterPro"/>
</dbReference>
<dbReference type="Gene3D" id="1.10.10.10">
    <property type="entry name" value="Winged helix-like DNA-binding domain superfamily/Winged helix DNA-binding domain"/>
    <property type="match status" value="1"/>
</dbReference>
<dbReference type="PANTHER" id="PTHR44846">
    <property type="entry name" value="MANNOSYL-D-GLYCERATE TRANSPORT/METABOLISM SYSTEM REPRESSOR MNGR-RELATED"/>
    <property type="match status" value="1"/>
</dbReference>
<dbReference type="SUPFAM" id="SSF64288">
    <property type="entry name" value="Chorismate lyase-like"/>
    <property type="match status" value="1"/>
</dbReference>
<evidence type="ECO:0000313" key="6">
    <source>
        <dbReference type="Proteomes" id="UP000612585"/>
    </source>
</evidence>
<dbReference type="AlphaFoldDB" id="A0A8J3ZDC8"/>